<evidence type="ECO:0000313" key="2">
    <source>
        <dbReference type="EMBL" id="DAD80702.1"/>
    </source>
</evidence>
<sequence>MGKKQKKNENLFNQIIKAMVATAALITAIAQLIQALK</sequence>
<keyword evidence="1" id="KW-0472">Membrane</keyword>
<evidence type="ECO:0000256" key="1">
    <source>
        <dbReference type="SAM" id="Phobius"/>
    </source>
</evidence>
<dbReference type="EMBL" id="BK014886">
    <property type="protein sequence ID" value="DAD80702.1"/>
    <property type="molecule type" value="Genomic_DNA"/>
</dbReference>
<name>A0A8S5MEM3_9CAUD</name>
<proteinExistence type="predicted"/>
<organism evidence="2">
    <name type="scientific">Myoviridae sp. ctguh8</name>
    <dbReference type="NCBI Taxonomy" id="2826682"/>
    <lineage>
        <taxon>Viruses</taxon>
        <taxon>Duplodnaviria</taxon>
        <taxon>Heunggongvirae</taxon>
        <taxon>Uroviricota</taxon>
        <taxon>Caudoviricetes</taxon>
    </lineage>
</organism>
<feature type="transmembrane region" description="Helical" evidence="1">
    <location>
        <begin position="12"/>
        <end position="33"/>
    </location>
</feature>
<evidence type="ECO:0008006" key="3">
    <source>
        <dbReference type="Google" id="ProtNLM"/>
    </source>
</evidence>
<reference evidence="2" key="1">
    <citation type="journal article" date="2021" name="Proc. Natl. Acad. Sci. U.S.A.">
        <title>A Catalog of Tens of Thousands of Viruses from Human Metagenomes Reveals Hidden Associations with Chronic Diseases.</title>
        <authorList>
            <person name="Tisza M.J."/>
            <person name="Buck C.B."/>
        </authorList>
    </citation>
    <scope>NUCLEOTIDE SEQUENCE</scope>
    <source>
        <strain evidence="2">Ctguh8</strain>
    </source>
</reference>
<protein>
    <recommendedName>
        <fullName evidence="3">Smalltalk protein</fullName>
    </recommendedName>
</protein>
<accession>A0A8S5MEM3</accession>
<keyword evidence="1" id="KW-1133">Transmembrane helix</keyword>
<keyword evidence="1" id="KW-0812">Transmembrane</keyword>